<reference evidence="1 2" key="1">
    <citation type="journal article" date="2017" name="BMC Genomics">
        <title>Whole-genome assembly of Babesia ovata and comparative genomics between closely related pathogens.</title>
        <authorList>
            <person name="Yamagishi J."/>
            <person name="Asada M."/>
            <person name="Hakimi H."/>
            <person name="Tanaka T.Q."/>
            <person name="Sugimoto C."/>
            <person name="Kawazu S."/>
        </authorList>
    </citation>
    <scope>NUCLEOTIDE SEQUENCE [LARGE SCALE GENOMIC DNA]</scope>
    <source>
        <strain evidence="1 2">Miyake</strain>
    </source>
</reference>
<proteinExistence type="predicted"/>
<dbReference type="RefSeq" id="XP_028868643.1">
    <property type="nucleotide sequence ID" value="XM_029012810.1"/>
</dbReference>
<evidence type="ECO:0000313" key="2">
    <source>
        <dbReference type="Proteomes" id="UP000236319"/>
    </source>
</evidence>
<keyword evidence="1" id="KW-0547">Nucleotide-binding</keyword>
<dbReference type="Proteomes" id="UP000236319">
    <property type="component" value="Unassembled WGS sequence"/>
</dbReference>
<comment type="caution">
    <text evidence="1">The sequence shown here is derived from an EMBL/GenBank/DDBJ whole genome shotgun (WGS) entry which is preliminary data.</text>
</comment>
<dbReference type="EMBL" id="BDSA01000004">
    <property type="protein sequence ID" value="GBE62400.1"/>
    <property type="molecule type" value="Genomic_DNA"/>
</dbReference>
<dbReference type="VEuPathDB" id="PiroplasmaDB:BOVATA_038930"/>
<dbReference type="AlphaFoldDB" id="A0A2H6KHD2"/>
<organism evidence="1 2">
    <name type="scientific">Babesia ovata</name>
    <dbReference type="NCBI Taxonomy" id="189622"/>
    <lineage>
        <taxon>Eukaryota</taxon>
        <taxon>Sar</taxon>
        <taxon>Alveolata</taxon>
        <taxon>Apicomplexa</taxon>
        <taxon>Aconoidasida</taxon>
        <taxon>Piroplasmida</taxon>
        <taxon>Babesiidae</taxon>
        <taxon>Babesia</taxon>
    </lineage>
</organism>
<dbReference type="GO" id="GO:0005524">
    <property type="term" value="F:ATP binding"/>
    <property type="evidence" value="ECO:0007669"/>
    <property type="project" value="UniProtKB-KW"/>
</dbReference>
<name>A0A2H6KHD2_9APIC</name>
<evidence type="ECO:0000313" key="1">
    <source>
        <dbReference type="EMBL" id="GBE62400.1"/>
    </source>
</evidence>
<keyword evidence="2" id="KW-1185">Reference proteome</keyword>
<accession>A0A2H6KHD2</accession>
<sequence length="144" mass="16795">MPALAVLLRLKYNIKMPYMVLQHRTDATVVLLQRVLRHFWLVGEQRLYVVQDEERHYAADVHPVDGRNRRLEELEVRVGRLVHGVKREEVGVHLRQPLQQVADVEQEPEDANPVHSAQHNASAVILPRLQQHTLPRRGLRDCYV</sequence>
<keyword evidence="1" id="KW-0067">ATP-binding</keyword>
<gene>
    <name evidence="1" type="ORF">BOVATA_038930</name>
</gene>
<dbReference type="GeneID" id="39876170"/>
<protein>
    <submittedName>
        <fullName evidence="1">ABC ATP-binding protein, putative</fullName>
    </submittedName>
</protein>